<proteinExistence type="predicted"/>
<evidence type="ECO:0000313" key="6">
    <source>
        <dbReference type="Proteomes" id="UP000646308"/>
    </source>
</evidence>
<dbReference type="Proteomes" id="UP000646308">
    <property type="component" value="Unassembled WGS sequence"/>
</dbReference>
<accession>A0A085UBX5</accession>
<dbReference type="GeneID" id="57690671"/>
<dbReference type="Proteomes" id="UP000195208">
    <property type="component" value="Unassembled WGS sequence"/>
</dbReference>
<evidence type="ECO:0000313" key="5">
    <source>
        <dbReference type="Proteomes" id="UP000195208"/>
    </source>
</evidence>
<keyword evidence="2" id="KW-0808">Transferase</keyword>
<dbReference type="Gene3D" id="3.40.50.150">
    <property type="entry name" value="Vaccinia Virus protein VP39"/>
    <property type="match status" value="1"/>
</dbReference>
<reference evidence="2" key="2">
    <citation type="submission" date="2019-11" db="EMBL/GenBank/DDBJ databases">
        <title>Whole genome comparisons of Staphylococcus agnetis isolates from cattle and chickens.</title>
        <authorList>
            <person name="Rhoads D."/>
            <person name="Shwani A."/>
            <person name="Adkins P."/>
            <person name="Calcutt M."/>
            <person name="Middleton J."/>
        </authorList>
    </citation>
    <scope>NUCLEOTIDE SEQUENCE</scope>
    <source>
        <strain evidence="2">1387</strain>
    </source>
</reference>
<evidence type="ECO:0000259" key="1">
    <source>
        <dbReference type="Pfam" id="PF05175"/>
    </source>
</evidence>
<dbReference type="InterPro" id="IPR050210">
    <property type="entry name" value="tRNA_Adenine-N(6)_MTase"/>
</dbReference>
<dbReference type="GO" id="GO:0008168">
    <property type="term" value="F:methyltransferase activity"/>
    <property type="evidence" value="ECO:0007669"/>
    <property type="project" value="UniProtKB-KW"/>
</dbReference>
<organism evidence="2 6">
    <name type="scientific">Staphylococcus agnetis</name>
    <dbReference type="NCBI Taxonomy" id="985762"/>
    <lineage>
        <taxon>Bacteria</taxon>
        <taxon>Bacillati</taxon>
        <taxon>Bacillota</taxon>
        <taxon>Bacilli</taxon>
        <taxon>Bacillales</taxon>
        <taxon>Staphylococcaceae</taxon>
        <taxon>Staphylococcus</taxon>
    </lineage>
</organism>
<sequence length="241" mass="27445">MLRQGERLDYLVKENMRIIQNDAVFSFSTDALLLGHFTKPRTRDRILDLCTGNGVIPLLLSAKGSNHITGIEIQPTLVDMAQRSVAYNDVSSRIDILHDDIQNVTRRFKPSSFDLITCNPPYFKINQMNQHQIEAHKIARHEVYCTLDDCIRVSGHALKQGGRLMMVHRAERVLDIFESMRRYAIEPKQLHMIYSKPGKDAQTIVVEGRKGGNEGLKLAPPFYIYDASGAYTDEMKAVYYG</sequence>
<gene>
    <name evidence="3" type="ORF">B9M88_08535</name>
    <name evidence="2" type="ORF">GLV84_02220</name>
    <name evidence="4" type="ORF">MUA95_11285</name>
</gene>
<evidence type="ECO:0000313" key="3">
    <source>
        <dbReference type="EMBL" id="OTW30675.1"/>
    </source>
</evidence>
<keyword evidence="5" id="KW-1185">Reference proteome</keyword>
<dbReference type="GO" id="GO:0032259">
    <property type="term" value="P:methylation"/>
    <property type="evidence" value="ECO:0007669"/>
    <property type="project" value="UniProtKB-KW"/>
</dbReference>
<keyword evidence="2" id="KW-0489">Methyltransferase</keyword>
<dbReference type="InterPro" id="IPR029063">
    <property type="entry name" value="SAM-dependent_MTases_sf"/>
</dbReference>
<dbReference type="CDD" id="cd02440">
    <property type="entry name" value="AdoMet_MTases"/>
    <property type="match status" value="1"/>
</dbReference>
<dbReference type="PANTHER" id="PTHR47739:SF1">
    <property type="entry name" value="TRNA1(VAL) (ADENINE(37)-N6)-METHYLTRANSFERASE"/>
    <property type="match status" value="1"/>
</dbReference>
<dbReference type="AlphaFoldDB" id="A0A085UBX5"/>
<dbReference type="Proteomes" id="UP001065705">
    <property type="component" value="Chromosome"/>
</dbReference>
<dbReference type="EMBL" id="WMFL01000035">
    <property type="protein sequence ID" value="NJI01689.1"/>
    <property type="molecule type" value="Genomic_DNA"/>
</dbReference>
<evidence type="ECO:0000313" key="2">
    <source>
        <dbReference type="EMBL" id="NJI01689.1"/>
    </source>
</evidence>
<dbReference type="Pfam" id="PF05175">
    <property type="entry name" value="MTS"/>
    <property type="match status" value="1"/>
</dbReference>
<dbReference type="EMBL" id="CP094809">
    <property type="protein sequence ID" value="UXU57109.1"/>
    <property type="molecule type" value="Genomic_DNA"/>
</dbReference>
<dbReference type="RefSeq" id="WP_037568110.1">
    <property type="nucleotide sequence ID" value="NZ_CP031266.1"/>
</dbReference>
<dbReference type="eggNOG" id="COG4123">
    <property type="taxonomic scope" value="Bacteria"/>
</dbReference>
<name>A0A085UBX5_9STAP</name>
<reference evidence="4" key="3">
    <citation type="submission" date="2022-03" db="EMBL/GenBank/DDBJ databases">
        <title>Comparative Genomics of East African Camel-Associated Staphylococcaceae spp.: Diversity and Inheritance of Traits Involved in Host-Pathogen Interactions.</title>
        <authorList>
            <person name="Akarsu H."/>
            <person name="Liljander A."/>
            <person name="Younan M."/>
            <person name="Brodard I."/>
            <person name="Glucks I."/>
            <person name="Labroussaa F."/>
            <person name="Overesch G."/>
            <person name="Kuhnert P."/>
            <person name="Perreten V."/>
            <person name="Drexler J.F."/>
            <person name="Corman V.M."/>
            <person name="Falquet L."/>
            <person name="Jores J."/>
        </authorList>
    </citation>
    <scope>NUCLEOTIDE SEQUENCE</scope>
    <source>
        <strain evidence="4">IVB6197</strain>
    </source>
</reference>
<dbReference type="EMBL" id="NEFX01000016">
    <property type="protein sequence ID" value="OTW30675.1"/>
    <property type="molecule type" value="Genomic_DNA"/>
</dbReference>
<evidence type="ECO:0000313" key="4">
    <source>
        <dbReference type="EMBL" id="UXU57109.1"/>
    </source>
</evidence>
<dbReference type="SUPFAM" id="SSF53335">
    <property type="entry name" value="S-adenosyl-L-methionine-dependent methyltransferases"/>
    <property type="match status" value="1"/>
</dbReference>
<dbReference type="PANTHER" id="PTHR47739">
    <property type="entry name" value="TRNA1(VAL) (ADENINE(37)-N6)-METHYLTRANSFERASE"/>
    <property type="match status" value="1"/>
</dbReference>
<feature type="domain" description="Methyltransferase small" evidence="1">
    <location>
        <begin position="17"/>
        <end position="170"/>
    </location>
</feature>
<reference evidence="3 5" key="1">
    <citation type="submission" date="2017-04" db="EMBL/GenBank/DDBJ databases">
        <title>Staphylococcus agnetis, a potential pathogen in the broiler production.</title>
        <authorList>
            <person name="Poulsen L."/>
        </authorList>
    </citation>
    <scope>NUCLEOTIDE SEQUENCE [LARGE SCALE GENOMIC DNA]</scope>
    <source>
        <strain evidence="3 5">723_310714_2_2_spleen</strain>
    </source>
</reference>
<protein>
    <submittedName>
        <fullName evidence="2 3">Methyltransferase</fullName>
    </submittedName>
    <submittedName>
        <fullName evidence="4">tRNA1(Val) (Adenine(37)-N6)-methyltransferase</fullName>
    </submittedName>
</protein>
<dbReference type="InterPro" id="IPR007848">
    <property type="entry name" value="Small_mtfrase_dom"/>
</dbReference>